<evidence type="ECO:0000256" key="2">
    <source>
        <dbReference type="ARBA" id="ARBA00022448"/>
    </source>
</evidence>
<evidence type="ECO:0000256" key="4">
    <source>
        <dbReference type="ARBA" id="ARBA00022692"/>
    </source>
</evidence>
<dbReference type="Gene3D" id="2.40.170.20">
    <property type="entry name" value="TonB-dependent receptor, beta-barrel domain"/>
    <property type="match status" value="1"/>
</dbReference>
<dbReference type="Proteomes" id="UP000625283">
    <property type="component" value="Unassembled WGS sequence"/>
</dbReference>
<keyword evidence="4 7" id="KW-0812">Transmembrane</keyword>
<evidence type="ECO:0000256" key="1">
    <source>
        <dbReference type="ARBA" id="ARBA00004571"/>
    </source>
</evidence>
<gene>
    <name evidence="9" type="ORF">JKG61_20775</name>
</gene>
<evidence type="ECO:0000313" key="10">
    <source>
        <dbReference type="Proteomes" id="UP000625283"/>
    </source>
</evidence>
<dbReference type="InterPro" id="IPR012910">
    <property type="entry name" value="Plug_dom"/>
</dbReference>
<organism evidence="9 10">
    <name type="scientific">Sphingobacterium faecale</name>
    <dbReference type="NCBI Taxonomy" id="2803775"/>
    <lineage>
        <taxon>Bacteria</taxon>
        <taxon>Pseudomonadati</taxon>
        <taxon>Bacteroidota</taxon>
        <taxon>Sphingobacteriia</taxon>
        <taxon>Sphingobacteriales</taxon>
        <taxon>Sphingobacteriaceae</taxon>
        <taxon>Sphingobacterium</taxon>
    </lineage>
</organism>
<reference evidence="9 10" key="1">
    <citation type="submission" date="2021-01" db="EMBL/GenBank/DDBJ databases">
        <title>C459-1 draft genome sequence.</title>
        <authorList>
            <person name="Zhang X.-F."/>
        </authorList>
    </citation>
    <scope>NUCLEOTIDE SEQUENCE [LARGE SCALE GENOMIC DNA]</scope>
    <source>
        <strain evidence="10">C459-1</strain>
    </source>
</reference>
<comment type="caution">
    <text evidence="9">The sequence shown here is derived from an EMBL/GenBank/DDBJ whole genome shotgun (WGS) entry which is preliminary data.</text>
</comment>
<evidence type="ECO:0000256" key="7">
    <source>
        <dbReference type="PROSITE-ProRule" id="PRU01360"/>
    </source>
</evidence>
<keyword evidence="2 7" id="KW-0813">Transport</keyword>
<dbReference type="InterPro" id="IPR023996">
    <property type="entry name" value="TonB-dep_OMP_SusC/RagA"/>
</dbReference>
<comment type="subcellular location">
    <subcellularLocation>
        <location evidence="1 7">Cell outer membrane</location>
        <topology evidence="1 7">Multi-pass membrane protein</topology>
    </subcellularLocation>
</comment>
<dbReference type="NCBIfam" id="TIGR04057">
    <property type="entry name" value="SusC_RagA_signa"/>
    <property type="match status" value="1"/>
</dbReference>
<dbReference type="InterPro" id="IPR037066">
    <property type="entry name" value="Plug_dom_sf"/>
</dbReference>
<dbReference type="Gene3D" id="2.170.130.10">
    <property type="entry name" value="TonB-dependent receptor, plug domain"/>
    <property type="match status" value="1"/>
</dbReference>
<keyword evidence="10" id="KW-1185">Reference proteome</keyword>
<keyword evidence="5 7" id="KW-0472">Membrane</keyword>
<dbReference type="NCBIfam" id="TIGR04056">
    <property type="entry name" value="OMP_RagA_SusC"/>
    <property type="match status" value="1"/>
</dbReference>
<evidence type="ECO:0000256" key="3">
    <source>
        <dbReference type="ARBA" id="ARBA00022452"/>
    </source>
</evidence>
<name>A0ABS1R962_9SPHI</name>
<feature type="domain" description="TonB-dependent receptor plug" evidence="8">
    <location>
        <begin position="260"/>
        <end position="396"/>
    </location>
</feature>
<accession>A0ABS1R962</accession>
<dbReference type="InterPro" id="IPR039426">
    <property type="entry name" value="TonB-dep_rcpt-like"/>
</dbReference>
<dbReference type="RefSeq" id="WP_202104932.1">
    <property type="nucleotide sequence ID" value="NZ_JAERTY010000013.1"/>
</dbReference>
<dbReference type="InterPro" id="IPR036942">
    <property type="entry name" value="Beta-barrel_TonB_sf"/>
</dbReference>
<dbReference type="PROSITE" id="PS52016">
    <property type="entry name" value="TONB_DEPENDENT_REC_3"/>
    <property type="match status" value="1"/>
</dbReference>
<sequence length="1153" mass="129086">MQLLFIRFYYATAWLNPNRWRTFSPFLWRLFGLFLLFSGHAFGQEINIKNSPLSLKQVFDEIREQTGFKVLANQNLFLEVPQVRVPTERMSLLDFLEALSKTAPLQFSVHEKNVTFTYTATKRKAVENSSFVIPKRQENDTVKGMLLNNSYQPIVGASISVVGKLKGTTSNNKGEFQLLVKDGESIDITMMGLESARLVRRGGAVQLVRKERKDSLDVTNVQEAVLLNSLKGAMALLLPLSTSSLDEVQVIAYGRQSRRYSTGNVVMIGAEEIEKQPVMNPLLALQGRVAGLIIQPTSTHSSAPIKVELRGKKSLNPNALTEPLYIVDGVPINVLAAPRTWSYSQGVSPGLIQDGMSMTDGQSPLFHINPKDIESISVLKDGDATAIYGSRAANGVILITTKKGQVGEPRLNVNITHGSITVSKFPRLLSLHQYLEVRREALVNDGIIPTPENAPDLTVWDSSRSEDWMRRLSNEGYQSELSLGINGGDQRTTYRLNGNFTKNKDLYNYKGGNQIGNISLDLMNNAYNNRLTTNLSVKYSKSKTDAIVAFQDEALQAPNAPAVFDDSGNLNFSEWNHLGLPGYEHPFGYLLRPNIINTDNLMASLNFNVNILKGLDLELLTSYNDSKAKSNILNPHASRDPQSYPLSLSFFNKTDVKGVMIEPKISYRTYFLGGNLNTLLGTSYQASSTDVETLGGYFESDDMMHSINNAFLKDITTQFSEYRYASVFVRLNYQWQNRYILNLNGRRDGSSRFAPGKQFGLFGSVGLAWLMSEEKWLQNRLPIWVTLIKLRGSHALTGTDNVGDYRYLSLYSTTGHNNYTPFHPYDGMQPYVPNGPFDMQYRWESSKSSEIALDLGFLDDRINFNTALSEIRSGSQLTDIPIPVYTGFSSVTTNWAADIQNKTLEFTLQASAIKKSDWTLNINLNWAKNINKLISYPGLEDSPYANIYSIGRSTNTRYDLNYIGVDPLTGKYAAEDYNGDGFVTVNLSKKPGIDDDRYLAFDMNPRYAGGFGFNLYWKSLGLSSQFSYSRQLGNNPVLALRYGILKNAIYSKGLLEDHWRYPGDQATFAKFTTETLEIPTTPVDASFLSWNNISVSYSLGDQILKKIRVKNLSLALNVQNLYKWTAYVAEPEIKQGSLIPIPRTFVGSLNIGF</sequence>
<keyword evidence="6 7" id="KW-0998">Cell outer membrane</keyword>
<evidence type="ECO:0000256" key="6">
    <source>
        <dbReference type="ARBA" id="ARBA00023237"/>
    </source>
</evidence>
<dbReference type="SUPFAM" id="SSF56935">
    <property type="entry name" value="Porins"/>
    <property type="match status" value="1"/>
</dbReference>
<proteinExistence type="inferred from homology"/>
<evidence type="ECO:0000259" key="8">
    <source>
        <dbReference type="Pfam" id="PF07715"/>
    </source>
</evidence>
<dbReference type="Pfam" id="PF07715">
    <property type="entry name" value="Plug"/>
    <property type="match status" value="1"/>
</dbReference>
<evidence type="ECO:0000313" key="9">
    <source>
        <dbReference type="EMBL" id="MBL1411203.1"/>
    </source>
</evidence>
<comment type="similarity">
    <text evidence="7">Belongs to the TonB-dependent receptor family.</text>
</comment>
<protein>
    <submittedName>
        <fullName evidence="9">SusC/RagA family TonB-linked outer membrane protein</fullName>
    </submittedName>
</protein>
<dbReference type="InterPro" id="IPR023997">
    <property type="entry name" value="TonB-dep_OMP_SusC/RagA_CS"/>
</dbReference>
<dbReference type="EMBL" id="JAERTY010000013">
    <property type="protein sequence ID" value="MBL1411203.1"/>
    <property type="molecule type" value="Genomic_DNA"/>
</dbReference>
<keyword evidence="3 7" id="KW-1134">Transmembrane beta strand</keyword>
<evidence type="ECO:0000256" key="5">
    <source>
        <dbReference type="ARBA" id="ARBA00023136"/>
    </source>
</evidence>